<dbReference type="SUPFAM" id="SSF52540">
    <property type="entry name" value="P-loop containing nucleoside triphosphate hydrolases"/>
    <property type="match status" value="1"/>
</dbReference>
<dbReference type="GO" id="GO:0016787">
    <property type="term" value="F:hydrolase activity"/>
    <property type="evidence" value="ECO:0007669"/>
    <property type="project" value="UniProtKB-KW"/>
</dbReference>
<organism evidence="7 8">
    <name type="scientific">Octopus sinensis</name>
    <name type="common">East Asian common octopus</name>
    <dbReference type="NCBI Taxonomy" id="2607531"/>
    <lineage>
        <taxon>Eukaryota</taxon>
        <taxon>Metazoa</taxon>
        <taxon>Spiralia</taxon>
        <taxon>Lophotrochozoa</taxon>
        <taxon>Mollusca</taxon>
        <taxon>Cephalopoda</taxon>
        <taxon>Coleoidea</taxon>
        <taxon>Octopodiformes</taxon>
        <taxon>Octopoda</taxon>
        <taxon>Incirrata</taxon>
        <taxon>Octopodidae</taxon>
        <taxon>Octopus</taxon>
    </lineage>
</organism>
<evidence type="ECO:0000256" key="2">
    <source>
        <dbReference type="ARBA" id="ARBA00022801"/>
    </source>
</evidence>
<keyword evidence="4 8" id="KW-0347">Helicase</keyword>
<evidence type="ECO:0000256" key="1">
    <source>
        <dbReference type="ARBA" id="ARBA00022741"/>
    </source>
</evidence>
<comment type="function">
    <text evidence="4">RNA helicase.</text>
</comment>
<dbReference type="InterPro" id="IPR014001">
    <property type="entry name" value="Helicase_ATP-bd"/>
</dbReference>
<accession>A0A6P7TYS0</accession>
<evidence type="ECO:0000256" key="3">
    <source>
        <dbReference type="ARBA" id="ARBA00022840"/>
    </source>
</evidence>
<dbReference type="SMART" id="SM00487">
    <property type="entry name" value="DEXDc"/>
    <property type="match status" value="1"/>
</dbReference>
<dbReference type="GO" id="GO:0003724">
    <property type="term" value="F:RNA helicase activity"/>
    <property type="evidence" value="ECO:0007669"/>
    <property type="project" value="UniProtKB-EC"/>
</dbReference>
<evidence type="ECO:0000313" key="7">
    <source>
        <dbReference type="Proteomes" id="UP000515154"/>
    </source>
</evidence>
<dbReference type="Proteomes" id="UP000515154">
    <property type="component" value="Unplaced"/>
</dbReference>
<evidence type="ECO:0000259" key="6">
    <source>
        <dbReference type="PROSITE" id="PS51192"/>
    </source>
</evidence>
<dbReference type="GO" id="GO:0003723">
    <property type="term" value="F:RNA binding"/>
    <property type="evidence" value="ECO:0007669"/>
    <property type="project" value="UniProtKB-UniRule"/>
</dbReference>
<feature type="region of interest" description="Disordered" evidence="5">
    <location>
        <begin position="1"/>
        <end position="35"/>
    </location>
</feature>
<name>A0A6P7TYS0_9MOLL</name>
<evidence type="ECO:0000256" key="4">
    <source>
        <dbReference type="RuleBase" id="RU365068"/>
    </source>
</evidence>
<keyword evidence="1 4" id="KW-0547">Nucleotide-binding</keyword>
<proteinExistence type="inferred from homology"/>
<keyword evidence="4" id="KW-0694">RNA-binding</keyword>
<keyword evidence="3 4" id="KW-0067">ATP-binding</keyword>
<comment type="domain">
    <text evidence="4">The Q motif is unique to and characteristic of the DEAD box family of RNA helicases and controls ATP binding and hydrolysis.</text>
</comment>
<dbReference type="EC" id="3.6.4.13" evidence="4"/>
<feature type="compositionally biased region" description="Acidic residues" evidence="5">
    <location>
        <begin position="1"/>
        <end position="14"/>
    </location>
</feature>
<feature type="compositionally biased region" description="Basic and acidic residues" evidence="5">
    <location>
        <begin position="17"/>
        <end position="26"/>
    </location>
</feature>
<comment type="similarity">
    <text evidence="4">Belongs to the DEAD box helicase family.</text>
</comment>
<evidence type="ECO:0000313" key="8">
    <source>
        <dbReference type="RefSeq" id="XP_029657614.1"/>
    </source>
</evidence>
<dbReference type="GO" id="GO:0005524">
    <property type="term" value="F:ATP binding"/>
    <property type="evidence" value="ECO:0007669"/>
    <property type="project" value="UniProtKB-UniRule"/>
</dbReference>
<dbReference type="Gene3D" id="3.40.50.300">
    <property type="entry name" value="P-loop containing nucleotide triphosphate hydrolases"/>
    <property type="match status" value="1"/>
</dbReference>
<gene>
    <name evidence="8" type="primary">LOC115231821</name>
</gene>
<dbReference type="KEGG" id="osn:115231821"/>
<dbReference type="Pfam" id="PF00270">
    <property type="entry name" value="DEAD"/>
    <property type="match status" value="1"/>
</dbReference>
<sequence>MATDGEDEGCETPVEEIGGHRHDLPPDSRPTLSRRTPIRADISFSRFTQRNPYFRTTCSTIVDPRHNPESDFGRIHIHIVLDMAGIEDLGWAEPTPIQEKIISFCGEGRDIVARACTGSGKTGAFLLPIIQSTLSTVCHPNRAKETSHQTHKFLKKMCKYAEKVTSVNLSDDTSVEFQEYVHVSYLRSLLTNYKPNIIISTYKPLLHHLHSQKIQINPSFRIWAIDEADLCLALPHRRRKIIEVKNTYFRDPHQVILTSATVGRKSYRHFLLKNAVILNLNRSHLPPPSQLSQYVLSCGNKEK</sequence>
<dbReference type="RefSeq" id="XP_029657614.1">
    <property type="nucleotide sequence ID" value="XM_029801754.1"/>
</dbReference>
<reference evidence="8" key="1">
    <citation type="submission" date="2025-08" db="UniProtKB">
        <authorList>
            <consortium name="RefSeq"/>
        </authorList>
    </citation>
    <scope>IDENTIFICATION</scope>
</reference>
<dbReference type="AlphaFoldDB" id="A0A6P7TYS0"/>
<keyword evidence="2 4" id="KW-0378">Hydrolase</keyword>
<protein>
    <recommendedName>
        <fullName evidence="4">ATP-dependent RNA helicase</fullName>
        <ecNumber evidence="4">3.6.4.13</ecNumber>
    </recommendedName>
</protein>
<dbReference type="PANTHER" id="PTHR24031">
    <property type="entry name" value="RNA HELICASE"/>
    <property type="match status" value="1"/>
</dbReference>
<dbReference type="InterPro" id="IPR027417">
    <property type="entry name" value="P-loop_NTPase"/>
</dbReference>
<evidence type="ECO:0000256" key="5">
    <source>
        <dbReference type="SAM" id="MobiDB-lite"/>
    </source>
</evidence>
<keyword evidence="7" id="KW-1185">Reference proteome</keyword>
<feature type="domain" description="Helicase ATP-binding" evidence="6">
    <location>
        <begin position="102"/>
        <end position="280"/>
    </location>
</feature>
<comment type="catalytic activity">
    <reaction evidence="4">
        <text>ATP + H2O = ADP + phosphate + H(+)</text>
        <dbReference type="Rhea" id="RHEA:13065"/>
        <dbReference type="ChEBI" id="CHEBI:15377"/>
        <dbReference type="ChEBI" id="CHEBI:15378"/>
        <dbReference type="ChEBI" id="CHEBI:30616"/>
        <dbReference type="ChEBI" id="CHEBI:43474"/>
        <dbReference type="ChEBI" id="CHEBI:456216"/>
        <dbReference type="EC" id="3.6.4.13"/>
    </reaction>
</comment>
<dbReference type="PROSITE" id="PS51192">
    <property type="entry name" value="HELICASE_ATP_BIND_1"/>
    <property type="match status" value="1"/>
</dbReference>
<dbReference type="InterPro" id="IPR011545">
    <property type="entry name" value="DEAD/DEAH_box_helicase_dom"/>
</dbReference>